<dbReference type="Proteomes" id="UP000264120">
    <property type="component" value="Chromosome"/>
</dbReference>
<evidence type="ECO:0000256" key="3">
    <source>
        <dbReference type="ARBA" id="ARBA00022692"/>
    </source>
</evidence>
<evidence type="ECO:0000313" key="6">
    <source>
        <dbReference type="EMBL" id="AXY21957.1"/>
    </source>
</evidence>
<evidence type="ECO:0000256" key="5">
    <source>
        <dbReference type="ARBA" id="ARBA00023136"/>
    </source>
</evidence>
<name>A0A347WAR4_9PROT</name>
<organism evidence="6 7">
    <name type="scientific">Komagataeibacter saccharivorans</name>
    <dbReference type="NCBI Taxonomy" id="265959"/>
    <lineage>
        <taxon>Bacteria</taxon>
        <taxon>Pseudomonadati</taxon>
        <taxon>Pseudomonadota</taxon>
        <taxon>Alphaproteobacteria</taxon>
        <taxon>Acetobacterales</taxon>
        <taxon>Acetobacteraceae</taxon>
        <taxon>Komagataeibacter</taxon>
    </lineage>
</organism>
<comment type="subcellular location">
    <subcellularLocation>
        <location evidence="1">Cell membrane</location>
        <topology evidence="1">Multi-pass membrane protein</topology>
    </subcellularLocation>
</comment>
<sequence length="361" mass="38124">MRKLTILLAILGLALLTGFTAWYGAGSVMKAIVSIGFVGFMATVLAQLAVDAILGLAWHAACRDIPFVQLVVSRMIRDAAASCLPFSQLGGMVLGIRATSSSDLFAGRRGRHVDGGEAACANLVDITTEVMGQILFILTAVLCLMAHQQSSPFARPVLIGLGLLTLGIAGFIYTQRRGGDLLRGVGRKLGHNMAAQWQDAMLSSADSIQERFDAIWSHPGRIAQGALLHYVGWLGSAATIWIAYYFLGAHLSFSGAVAIEGVACGIMSVSFLVPAGLGVQEAAYMALGSAFGIAPSVSLGLSLLRRGRELVIGIPMLLLWQGMEMRGLRRRPATLDDAGAAPVTAPVSVHDRPRQTDAAPE</sequence>
<gene>
    <name evidence="6" type="ORF">CD178_01165</name>
</gene>
<dbReference type="Pfam" id="PF03706">
    <property type="entry name" value="LPG_synthase_TM"/>
    <property type="match status" value="1"/>
</dbReference>
<keyword evidence="2" id="KW-1003">Cell membrane</keyword>
<dbReference type="InterPro" id="IPR022791">
    <property type="entry name" value="L-PG_synthase/AglD"/>
</dbReference>
<keyword evidence="4" id="KW-1133">Transmembrane helix</keyword>
<evidence type="ECO:0000256" key="2">
    <source>
        <dbReference type="ARBA" id="ARBA00022475"/>
    </source>
</evidence>
<evidence type="ECO:0000313" key="7">
    <source>
        <dbReference type="Proteomes" id="UP000264120"/>
    </source>
</evidence>
<keyword evidence="7" id="KW-1185">Reference proteome</keyword>
<dbReference type="GeneID" id="98313793"/>
<keyword evidence="3" id="KW-0812">Transmembrane</keyword>
<reference evidence="6 7" key="1">
    <citation type="submission" date="2017-08" db="EMBL/GenBank/DDBJ databases">
        <title>Complete genome sequence of Gluconacetobacter saccharivorans CV1 isolated from Fermented Vinegar.</title>
        <authorList>
            <person name="Kim S.-Y."/>
        </authorList>
    </citation>
    <scope>NUCLEOTIDE SEQUENCE [LARGE SCALE GENOMIC DNA]</scope>
    <source>
        <strain evidence="6 7">CV1</strain>
    </source>
</reference>
<dbReference type="OrthoDB" id="7348988at2"/>
<accession>A0A347WAR4</accession>
<dbReference type="GO" id="GO:0005886">
    <property type="term" value="C:plasma membrane"/>
    <property type="evidence" value="ECO:0007669"/>
    <property type="project" value="UniProtKB-SubCell"/>
</dbReference>
<evidence type="ECO:0000256" key="1">
    <source>
        <dbReference type="ARBA" id="ARBA00004651"/>
    </source>
</evidence>
<dbReference type="AlphaFoldDB" id="A0A347WAR4"/>
<dbReference type="NCBIfam" id="TIGR03476">
    <property type="entry name" value="HpnL"/>
    <property type="match status" value="1"/>
</dbReference>
<dbReference type="EMBL" id="CP023036">
    <property type="protein sequence ID" value="AXY21957.1"/>
    <property type="molecule type" value="Genomic_DNA"/>
</dbReference>
<dbReference type="PANTHER" id="PTHR39087:SF2">
    <property type="entry name" value="UPF0104 MEMBRANE PROTEIN MJ1595"/>
    <property type="match status" value="1"/>
</dbReference>
<keyword evidence="5" id="KW-0472">Membrane</keyword>
<dbReference type="PANTHER" id="PTHR39087">
    <property type="entry name" value="UPF0104 MEMBRANE PROTEIN MJ1595"/>
    <property type="match status" value="1"/>
</dbReference>
<dbReference type="KEGG" id="ksc:CD178_01165"/>
<proteinExistence type="predicted"/>
<dbReference type="RefSeq" id="WP_110546853.1">
    <property type="nucleotide sequence ID" value="NZ_CP023036.1"/>
</dbReference>
<protein>
    <submittedName>
        <fullName evidence="6">Uncharacterized protein</fullName>
    </submittedName>
</protein>
<evidence type="ECO:0000256" key="4">
    <source>
        <dbReference type="ARBA" id="ARBA00022989"/>
    </source>
</evidence>